<dbReference type="EMBL" id="MU157925">
    <property type="protein sequence ID" value="KAF9523083.1"/>
    <property type="molecule type" value="Genomic_DNA"/>
</dbReference>
<organism evidence="1 2">
    <name type="scientific">Crepidotus variabilis</name>
    <dbReference type="NCBI Taxonomy" id="179855"/>
    <lineage>
        <taxon>Eukaryota</taxon>
        <taxon>Fungi</taxon>
        <taxon>Dikarya</taxon>
        <taxon>Basidiomycota</taxon>
        <taxon>Agaricomycotina</taxon>
        <taxon>Agaricomycetes</taxon>
        <taxon>Agaricomycetidae</taxon>
        <taxon>Agaricales</taxon>
        <taxon>Agaricineae</taxon>
        <taxon>Crepidotaceae</taxon>
        <taxon>Crepidotus</taxon>
    </lineage>
</organism>
<comment type="caution">
    <text evidence="1">The sequence shown here is derived from an EMBL/GenBank/DDBJ whole genome shotgun (WGS) entry which is preliminary data.</text>
</comment>
<accession>A0A9P6JJJ2</accession>
<dbReference type="AlphaFoldDB" id="A0A9P6JJJ2"/>
<keyword evidence="2" id="KW-1185">Reference proteome</keyword>
<protein>
    <submittedName>
        <fullName evidence="1">Uncharacterized protein</fullName>
    </submittedName>
</protein>
<dbReference type="OrthoDB" id="3227568at2759"/>
<proteinExistence type="predicted"/>
<name>A0A9P6JJJ2_9AGAR</name>
<dbReference type="Proteomes" id="UP000807306">
    <property type="component" value="Unassembled WGS sequence"/>
</dbReference>
<evidence type="ECO:0000313" key="2">
    <source>
        <dbReference type="Proteomes" id="UP000807306"/>
    </source>
</evidence>
<sequence>MQHWTPRPDSWVSELITILSPVQHSVTSSFPRNRSSRKYPPGDIWKHVFSISVYDDLSGRLREIEVPPHRDSLWWRFVRLECVGLSGVIIYTIRTPPTVGEQKPDGIFDHERLTLQKVFGDDTSNQGMTVDELLDAVAGRILFFPAYSCTSFVIGQVVHAAFTNTSFARPIPAKNGFSVLRESSAMNVDLSKDKPQNCARSFFDDIVDNSTDFNEEALLSLSVRSSTLAPTLVSYLELDDSSDDDDVSKDFSDSSLLSIDSTGPETPSLECASIVDITGKSYNASPLRPLISETFLDVLGLEL</sequence>
<reference evidence="1" key="1">
    <citation type="submission" date="2020-11" db="EMBL/GenBank/DDBJ databases">
        <authorList>
            <consortium name="DOE Joint Genome Institute"/>
            <person name="Ahrendt S."/>
            <person name="Riley R."/>
            <person name="Andreopoulos W."/>
            <person name="Labutti K."/>
            <person name="Pangilinan J."/>
            <person name="Ruiz-Duenas F.J."/>
            <person name="Barrasa J.M."/>
            <person name="Sanchez-Garcia M."/>
            <person name="Camarero S."/>
            <person name="Miyauchi S."/>
            <person name="Serrano A."/>
            <person name="Linde D."/>
            <person name="Babiker R."/>
            <person name="Drula E."/>
            <person name="Ayuso-Fernandez I."/>
            <person name="Pacheco R."/>
            <person name="Padilla G."/>
            <person name="Ferreira P."/>
            <person name="Barriuso J."/>
            <person name="Kellner H."/>
            <person name="Castanera R."/>
            <person name="Alfaro M."/>
            <person name="Ramirez L."/>
            <person name="Pisabarro A.G."/>
            <person name="Kuo A."/>
            <person name="Tritt A."/>
            <person name="Lipzen A."/>
            <person name="He G."/>
            <person name="Yan M."/>
            <person name="Ng V."/>
            <person name="Cullen D."/>
            <person name="Martin F."/>
            <person name="Rosso M.-N."/>
            <person name="Henrissat B."/>
            <person name="Hibbett D."/>
            <person name="Martinez A.T."/>
            <person name="Grigoriev I.V."/>
        </authorList>
    </citation>
    <scope>NUCLEOTIDE SEQUENCE</scope>
    <source>
        <strain evidence="1">CBS 506.95</strain>
    </source>
</reference>
<evidence type="ECO:0000313" key="1">
    <source>
        <dbReference type="EMBL" id="KAF9523083.1"/>
    </source>
</evidence>
<gene>
    <name evidence="1" type="ORF">CPB83DRAFT_62774</name>
</gene>